<dbReference type="STRING" id="748909.SAMN05192575_10888"/>
<dbReference type="Proteomes" id="UP000199113">
    <property type="component" value="Unassembled WGS sequence"/>
</dbReference>
<dbReference type="PROSITE" id="PS00430">
    <property type="entry name" value="TONB_DEPENDENT_REC_1"/>
    <property type="match status" value="1"/>
</dbReference>
<organism evidence="2 3">
    <name type="scientific">Nocardioides alpinus</name>
    <dbReference type="NCBI Taxonomy" id="748909"/>
    <lineage>
        <taxon>Bacteria</taxon>
        <taxon>Bacillati</taxon>
        <taxon>Actinomycetota</taxon>
        <taxon>Actinomycetes</taxon>
        <taxon>Propionibacteriales</taxon>
        <taxon>Nocardioidaceae</taxon>
        <taxon>Nocardioides</taxon>
    </lineage>
</organism>
<dbReference type="InterPro" id="IPR010916">
    <property type="entry name" value="TonB_box_CS"/>
</dbReference>
<dbReference type="EMBL" id="PJBV01000011">
    <property type="protein sequence ID" value="PKH43463.1"/>
    <property type="molecule type" value="Genomic_DNA"/>
</dbReference>
<dbReference type="AlphaFoldDB" id="A0A1I1AF53"/>
<name>A0A1I1AF53_9ACTN</name>
<accession>A0A1I1AF53</accession>
<evidence type="ECO:0000313" key="4">
    <source>
        <dbReference type="Proteomes" id="UP000233565"/>
    </source>
</evidence>
<evidence type="ECO:0000313" key="2">
    <source>
        <dbReference type="EMBL" id="SFB35090.1"/>
    </source>
</evidence>
<dbReference type="RefSeq" id="WP_091199987.1">
    <property type="nucleotide sequence ID" value="NZ_FOKC01000008.1"/>
</dbReference>
<reference evidence="2" key="1">
    <citation type="submission" date="2016-10" db="EMBL/GenBank/DDBJ databases">
        <authorList>
            <person name="de Groot N.N."/>
        </authorList>
    </citation>
    <scope>NUCLEOTIDE SEQUENCE [LARGE SCALE GENOMIC DNA]</scope>
    <source>
        <strain evidence="2">CGMCC 1.10697</strain>
    </source>
</reference>
<reference evidence="1 4" key="2">
    <citation type="submission" date="2017-12" db="EMBL/GenBank/DDBJ databases">
        <title>Pharmacopeia of the Arctic Ocean.</title>
        <authorList>
            <person name="Collins E."/>
            <person name="Ducluzeau A.-L."/>
        </authorList>
    </citation>
    <scope>NUCLEOTIDE SEQUENCE [LARGE SCALE GENOMIC DNA]</scope>
    <source>
        <strain evidence="1 4">DSM 23325</strain>
    </source>
</reference>
<keyword evidence="4" id="KW-1185">Reference proteome</keyword>
<evidence type="ECO:0000313" key="3">
    <source>
        <dbReference type="Proteomes" id="UP000199113"/>
    </source>
</evidence>
<dbReference type="Proteomes" id="UP000233565">
    <property type="component" value="Unassembled WGS sequence"/>
</dbReference>
<gene>
    <name evidence="1" type="ORF">CXG46_03090</name>
    <name evidence="2" type="ORF">SAMN05192575_10888</name>
</gene>
<protein>
    <submittedName>
        <fullName evidence="2">Uncharacterized protein</fullName>
    </submittedName>
</protein>
<proteinExistence type="predicted"/>
<sequence>MVRTGGELLAPVRAALTLLVVAIASMLAASVLAPQVSAESVLVIAALSTATTALVGSHRTLVLPTTRPLMLPARWAHEVLPHLAGRSTDVDHHPQRPRAPGLV</sequence>
<evidence type="ECO:0000313" key="1">
    <source>
        <dbReference type="EMBL" id="PKH43463.1"/>
    </source>
</evidence>
<dbReference type="EMBL" id="FOKC01000008">
    <property type="protein sequence ID" value="SFB35090.1"/>
    <property type="molecule type" value="Genomic_DNA"/>
</dbReference>